<proteinExistence type="predicted"/>
<evidence type="ECO:0000313" key="3">
    <source>
        <dbReference type="EMBL" id="KKI50038.1"/>
    </source>
</evidence>
<evidence type="ECO:0000313" key="4">
    <source>
        <dbReference type="Proteomes" id="UP000034076"/>
    </source>
</evidence>
<sequence>MGKGYRNGPGAAAARQQPQQRNRQYTVRSGAAPYRAQYSTPAPPVNKSKQPQEKKQVKHTHKAAAGIVWGLLSGILLDMLLLMLVPEIRPAVYIAVIAVWFFSGLLVSGCKWKVRRAARGSVIALLFSIPLGIYMYLENVAAGYWILIFIWIIVWGSLIGVILD</sequence>
<dbReference type="STRING" id="270498.CHK_2101"/>
<feature type="transmembrane region" description="Helical" evidence="2">
    <location>
        <begin position="91"/>
        <end position="110"/>
    </location>
</feature>
<feature type="transmembrane region" description="Helical" evidence="2">
    <location>
        <begin position="63"/>
        <end position="85"/>
    </location>
</feature>
<keyword evidence="2" id="KW-0472">Membrane</keyword>
<accession>A0A0M2NCT1</accession>
<dbReference type="RefSeq" id="WP_046443952.1">
    <property type="nucleotide sequence ID" value="NZ_CAUERS010000013.1"/>
</dbReference>
<organism evidence="3 4">
    <name type="scientific">Christensenella hongkongensis</name>
    <dbReference type="NCBI Taxonomy" id="270498"/>
    <lineage>
        <taxon>Bacteria</taxon>
        <taxon>Bacillati</taxon>
        <taxon>Bacillota</taxon>
        <taxon>Clostridia</taxon>
        <taxon>Christensenellales</taxon>
        <taxon>Christensenellaceae</taxon>
        <taxon>Christensenella</taxon>
    </lineage>
</organism>
<evidence type="ECO:0000256" key="2">
    <source>
        <dbReference type="SAM" id="Phobius"/>
    </source>
</evidence>
<feature type="compositionally biased region" description="Low complexity" evidence="1">
    <location>
        <begin position="8"/>
        <end position="24"/>
    </location>
</feature>
<dbReference type="Proteomes" id="UP000034076">
    <property type="component" value="Unassembled WGS sequence"/>
</dbReference>
<gene>
    <name evidence="3" type="ORF">CHK_2101</name>
</gene>
<name>A0A0M2NCT1_9FIRM</name>
<keyword evidence="2" id="KW-1133">Transmembrane helix</keyword>
<protein>
    <submittedName>
        <fullName evidence="3">Uncharacterized protein</fullName>
    </submittedName>
</protein>
<evidence type="ECO:0000256" key="1">
    <source>
        <dbReference type="SAM" id="MobiDB-lite"/>
    </source>
</evidence>
<keyword evidence="4" id="KW-1185">Reference proteome</keyword>
<dbReference type="EMBL" id="LAYJ01000112">
    <property type="protein sequence ID" value="KKI50038.1"/>
    <property type="molecule type" value="Genomic_DNA"/>
</dbReference>
<feature type="region of interest" description="Disordered" evidence="1">
    <location>
        <begin position="1"/>
        <end position="56"/>
    </location>
</feature>
<feature type="transmembrane region" description="Helical" evidence="2">
    <location>
        <begin position="143"/>
        <end position="163"/>
    </location>
</feature>
<dbReference type="AlphaFoldDB" id="A0A0M2NCT1"/>
<feature type="transmembrane region" description="Helical" evidence="2">
    <location>
        <begin position="117"/>
        <end position="137"/>
    </location>
</feature>
<reference evidence="3 4" key="1">
    <citation type="submission" date="2015-04" db="EMBL/GenBank/DDBJ databases">
        <title>Draft genome sequence of bacteremic isolate Catabacter hongkongensis type strain HKU16T.</title>
        <authorList>
            <person name="Lau S.K."/>
            <person name="Teng J.L."/>
            <person name="Huang Y."/>
            <person name="Curreem S.O."/>
            <person name="Tsui S.K."/>
            <person name="Woo P.C."/>
        </authorList>
    </citation>
    <scope>NUCLEOTIDE SEQUENCE [LARGE SCALE GENOMIC DNA]</scope>
    <source>
        <strain evidence="3 4">HKU16</strain>
    </source>
</reference>
<comment type="caution">
    <text evidence="3">The sequence shown here is derived from an EMBL/GenBank/DDBJ whole genome shotgun (WGS) entry which is preliminary data.</text>
</comment>
<keyword evidence="2" id="KW-0812">Transmembrane</keyword>